<keyword evidence="3" id="KW-1185">Reference proteome</keyword>
<sequence length="80" mass="8496">MAPSRERPRAAPGLPGLRPGPRASNAGGAGFWPASAAKCHALAPHTPARLDFAGREWIGVVVATAWARFGWGLRARRDQL</sequence>
<gene>
    <name evidence="2" type="ORF">GCM10010302_49160</name>
</gene>
<name>A0ABP3F5H3_9ACTN</name>
<evidence type="ECO:0000313" key="3">
    <source>
        <dbReference type="Proteomes" id="UP001501867"/>
    </source>
</evidence>
<reference evidence="3" key="1">
    <citation type="journal article" date="2019" name="Int. J. Syst. Evol. Microbiol.">
        <title>The Global Catalogue of Microorganisms (GCM) 10K type strain sequencing project: providing services to taxonomists for standard genome sequencing and annotation.</title>
        <authorList>
            <consortium name="The Broad Institute Genomics Platform"/>
            <consortium name="The Broad Institute Genome Sequencing Center for Infectious Disease"/>
            <person name="Wu L."/>
            <person name="Ma J."/>
        </authorList>
    </citation>
    <scope>NUCLEOTIDE SEQUENCE [LARGE SCALE GENOMIC DNA]</scope>
    <source>
        <strain evidence="3">JCM 4505</strain>
    </source>
</reference>
<dbReference type="EMBL" id="BAAABV010000023">
    <property type="protein sequence ID" value="GAA0304723.1"/>
    <property type="molecule type" value="Genomic_DNA"/>
</dbReference>
<comment type="caution">
    <text evidence="2">The sequence shown here is derived from an EMBL/GenBank/DDBJ whole genome shotgun (WGS) entry which is preliminary data.</text>
</comment>
<feature type="compositionally biased region" description="Low complexity" evidence="1">
    <location>
        <begin position="10"/>
        <end position="23"/>
    </location>
</feature>
<evidence type="ECO:0000256" key="1">
    <source>
        <dbReference type="SAM" id="MobiDB-lite"/>
    </source>
</evidence>
<proteinExistence type="predicted"/>
<dbReference type="Proteomes" id="UP001501867">
    <property type="component" value="Unassembled WGS sequence"/>
</dbReference>
<organism evidence="2 3">
    <name type="scientific">Streptomyces polychromogenes</name>
    <dbReference type="NCBI Taxonomy" id="67342"/>
    <lineage>
        <taxon>Bacteria</taxon>
        <taxon>Bacillati</taxon>
        <taxon>Actinomycetota</taxon>
        <taxon>Actinomycetes</taxon>
        <taxon>Kitasatosporales</taxon>
        <taxon>Streptomycetaceae</taxon>
        <taxon>Streptomyces</taxon>
    </lineage>
</organism>
<evidence type="ECO:0000313" key="2">
    <source>
        <dbReference type="EMBL" id="GAA0304723.1"/>
    </source>
</evidence>
<accession>A0ABP3F5H3</accession>
<protein>
    <submittedName>
        <fullName evidence="2">Uncharacterized protein</fullName>
    </submittedName>
</protein>
<feature type="region of interest" description="Disordered" evidence="1">
    <location>
        <begin position="1"/>
        <end position="30"/>
    </location>
</feature>